<dbReference type="PROSITE" id="PS50995">
    <property type="entry name" value="HTH_MARR_2"/>
    <property type="match status" value="1"/>
</dbReference>
<evidence type="ECO:0000256" key="3">
    <source>
        <dbReference type="ARBA" id="ARBA00023163"/>
    </source>
</evidence>
<dbReference type="PRINTS" id="PR00598">
    <property type="entry name" value="HTHMARR"/>
</dbReference>
<dbReference type="EMBL" id="LZYZ01000001">
    <property type="protein sequence ID" value="OOM16059.1"/>
    <property type="molecule type" value="Genomic_DNA"/>
</dbReference>
<dbReference type="InterPro" id="IPR023187">
    <property type="entry name" value="Tscrpt_reg_MarR-type_CS"/>
</dbReference>
<evidence type="ECO:0000256" key="2">
    <source>
        <dbReference type="ARBA" id="ARBA00023125"/>
    </source>
</evidence>
<keyword evidence="2" id="KW-0238">DNA-binding</keyword>
<reference evidence="5 6" key="1">
    <citation type="submission" date="2016-05" db="EMBL/GenBank/DDBJ databases">
        <title>Microbial solvent formation.</title>
        <authorList>
            <person name="Poehlein A."/>
            <person name="Montoya Solano J.D."/>
            <person name="Flitsch S."/>
            <person name="Krabben P."/>
            <person name="Duerre P."/>
            <person name="Daniel R."/>
        </authorList>
    </citation>
    <scope>NUCLEOTIDE SEQUENCE [LARGE SCALE GENOMIC DNA]</scope>
    <source>
        <strain evidence="5 6">L1-8</strain>
    </source>
</reference>
<name>A0A1S8NHV4_CLOSA</name>
<dbReference type="Pfam" id="PF01047">
    <property type="entry name" value="MarR"/>
    <property type="match status" value="1"/>
</dbReference>
<dbReference type="RefSeq" id="WP_077863814.1">
    <property type="nucleotide sequence ID" value="NZ_LZYZ01000001.1"/>
</dbReference>
<dbReference type="PANTHER" id="PTHR42756">
    <property type="entry name" value="TRANSCRIPTIONAL REGULATOR, MARR"/>
    <property type="match status" value="1"/>
</dbReference>
<dbReference type="InterPro" id="IPR036388">
    <property type="entry name" value="WH-like_DNA-bd_sf"/>
</dbReference>
<sequence length="148" mass="17274">MFESYDQSIGNFTNLVNKKMIYFLNSQLGFFDITAEQWQVLLTLSKKNKINQKVLSQAVNKDQPTLTRMLDILERKSLVKRHVSKEDRRSFSIHITEKGLTLTEKLIPHIDNIFQKILTGISEEDLKIYINVLTKIDNNVNNLSNLYK</sequence>
<organism evidence="5 6">
    <name type="scientific">Clostridium saccharobutylicum</name>
    <dbReference type="NCBI Taxonomy" id="169679"/>
    <lineage>
        <taxon>Bacteria</taxon>
        <taxon>Bacillati</taxon>
        <taxon>Bacillota</taxon>
        <taxon>Clostridia</taxon>
        <taxon>Eubacteriales</taxon>
        <taxon>Clostridiaceae</taxon>
        <taxon>Clostridium</taxon>
    </lineage>
</organism>
<evidence type="ECO:0000313" key="6">
    <source>
        <dbReference type="Proteomes" id="UP000191154"/>
    </source>
</evidence>
<dbReference type="Gene3D" id="1.10.10.10">
    <property type="entry name" value="Winged helix-like DNA-binding domain superfamily/Winged helix DNA-binding domain"/>
    <property type="match status" value="1"/>
</dbReference>
<dbReference type="SMART" id="SM00347">
    <property type="entry name" value="HTH_MARR"/>
    <property type="match status" value="1"/>
</dbReference>
<feature type="domain" description="HTH marR-type" evidence="4">
    <location>
        <begin position="1"/>
        <end position="138"/>
    </location>
</feature>
<keyword evidence="1" id="KW-0805">Transcription regulation</keyword>
<comment type="caution">
    <text evidence="5">The sequence shown here is derived from an EMBL/GenBank/DDBJ whole genome shotgun (WGS) entry which is preliminary data.</text>
</comment>
<dbReference type="SUPFAM" id="SSF46785">
    <property type="entry name" value="Winged helix' DNA-binding domain"/>
    <property type="match status" value="1"/>
</dbReference>
<dbReference type="PROSITE" id="PS01117">
    <property type="entry name" value="HTH_MARR_1"/>
    <property type="match status" value="1"/>
</dbReference>
<dbReference type="Proteomes" id="UP000191154">
    <property type="component" value="Unassembled WGS sequence"/>
</dbReference>
<evidence type="ECO:0000256" key="1">
    <source>
        <dbReference type="ARBA" id="ARBA00023015"/>
    </source>
</evidence>
<protein>
    <submittedName>
        <fullName evidence="5">Transcriptional regulator SlyA</fullName>
    </submittedName>
</protein>
<proteinExistence type="predicted"/>
<dbReference type="InterPro" id="IPR036390">
    <property type="entry name" value="WH_DNA-bd_sf"/>
</dbReference>
<evidence type="ECO:0000313" key="5">
    <source>
        <dbReference type="EMBL" id="OOM16059.1"/>
    </source>
</evidence>
<keyword evidence="3" id="KW-0804">Transcription</keyword>
<gene>
    <name evidence="5" type="primary">slyA_3</name>
    <name evidence="5" type="ORF">CLOSAC_03300</name>
</gene>
<dbReference type="PANTHER" id="PTHR42756:SF1">
    <property type="entry name" value="TRANSCRIPTIONAL REPRESSOR OF EMRAB OPERON"/>
    <property type="match status" value="1"/>
</dbReference>
<evidence type="ECO:0000259" key="4">
    <source>
        <dbReference type="PROSITE" id="PS50995"/>
    </source>
</evidence>
<dbReference type="GO" id="GO:0003700">
    <property type="term" value="F:DNA-binding transcription factor activity"/>
    <property type="evidence" value="ECO:0007669"/>
    <property type="project" value="InterPro"/>
</dbReference>
<dbReference type="InterPro" id="IPR000835">
    <property type="entry name" value="HTH_MarR-typ"/>
</dbReference>
<dbReference type="AlphaFoldDB" id="A0A1S8NHV4"/>
<dbReference type="GO" id="GO:0003677">
    <property type="term" value="F:DNA binding"/>
    <property type="evidence" value="ECO:0007669"/>
    <property type="project" value="UniProtKB-KW"/>
</dbReference>
<dbReference type="STRING" id="169679.CSACC_37350"/>
<accession>A0A1S8NHV4</accession>